<protein>
    <submittedName>
        <fullName evidence="6">ABC transporter ATPase subunit</fullName>
    </submittedName>
</protein>
<dbReference type="AlphaFoldDB" id="A0A1W6NY28"/>
<name>A0A1W6NY28_9RHOB</name>
<dbReference type="PANTHER" id="PTHR43553">
    <property type="entry name" value="HEAVY METAL TRANSPORTER"/>
    <property type="match status" value="1"/>
</dbReference>
<dbReference type="PROSITE" id="PS50893">
    <property type="entry name" value="ABC_TRANSPORTER_2"/>
    <property type="match status" value="1"/>
</dbReference>
<evidence type="ECO:0000256" key="4">
    <source>
        <dbReference type="ARBA" id="ARBA00022840"/>
    </source>
</evidence>
<dbReference type="GO" id="GO:0042626">
    <property type="term" value="F:ATPase-coupled transmembrane transporter activity"/>
    <property type="evidence" value="ECO:0007669"/>
    <property type="project" value="TreeGrafter"/>
</dbReference>
<accession>A0A1W6NY28</accession>
<sequence>MRFNAVHYSPADLPLFNGLNVALQDHRVALIGRNGAGKSQFLRLAAGLIAADEGEVLLDGVAIAKDRRRALELVGVIFQNPDHQIIFPTVDEEMAFGLRHLPKPAATARIDAVLDRFGRGAWRGRAVQSLSQGQRQLLCLMAVLAMQPKLIVLDEPTSGLDLVTRLRLLQVLDALPQDVLHITHDLDAIADYDRVIWLDDGRVIGDGRPATVLPQYRAYMAEEAARAEPDC</sequence>
<dbReference type="InterPro" id="IPR015856">
    <property type="entry name" value="ABC_transpr_CbiO/EcfA_su"/>
</dbReference>
<evidence type="ECO:0000259" key="5">
    <source>
        <dbReference type="PROSITE" id="PS50893"/>
    </source>
</evidence>
<dbReference type="GO" id="GO:0005524">
    <property type="term" value="F:ATP binding"/>
    <property type="evidence" value="ECO:0007669"/>
    <property type="project" value="UniProtKB-KW"/>
</dbReference>
<dbReference type="KEGG" id="kro:BVG79_00796"/>
<proteinExistence type="inferred from homology"/>
<dbReference type="SUPFAM" id="SSF52540">
    <property type="entry name" value="P-loop containing nucleoside triphosphate hydrolases"/>
    <property type="match status" value="1"/>
</dbReference>
<keyword evidence="4" id="KW-0067">ATP-binding</keyword>
<dbReference type="STRING" id="92947.BVG79_00796"/>
<dbReference type="InterPro" id="IPR003593">
    <property type="entry name" value="AAA+_ATPase"/>
</dbReference>
<dbReference type="EMBL" id="CP019937">
    <property type="protein sequence ID" value="ARO14148.1"/>
    <property type="molecule type" value="Genomic_DNA"/>
</dbReference>
<organism evidence="6 7">
    <name type="scientific">Ketogulonicigenium robustum</name>
    <dbReference type="NCBI Taxonomy" id="92947"/>
    <lineage>
        <taxon>Bacteria</taxon>
        <taxon>Pseudomonadati</taxon>
        <taxon>Pseudomonadota</taxon>
        <taxon>Alphaproteobacteria</taxon>
        <taxon>Rhodobacterales</taxon>
        <taxon>Roseobacteraceae</taxon>
        <taxon>Ketogulonicigenium</taxon>
    </lineage>
</organism>
<evidence type="ECO:0000256" key="1">
    <source>
        <dbReference type="ARBA" id="ARBA00005417"/>
    </source>
</evidence>
<dbReference type="InterPro" id="IPR050095">
    <property type="entry name" value="ECF_ABC_transporter_ATP-bd"/>
</dbReference>
<comment type="similarity">
    <text evidence="1">Belongs to the ABC transporter superfamily.</text>
</comment>
<dbReference type="GO" id="GO:0016887">
    <property type="term" value="F:ATP hydrolysis activity"/>
    <property type="evidence" value="ECO:0007669"/>
    <property type="project" value="InterPro"/>
</dbReference>
<evidence type="ECO:0000256" key="3">
    <source>
        <dbReference type="ARBA" id="ARBA00022741"/>
    </source>
</evidence>
<dbReference type="GO" id="GO:0043190">
    <property type="term" value="C:ATP-binding cassette (ABC) transporter complex"/>
    <property type="evidence" value="ECO:0007669"/>
    <property type="project" value="TreeGrafter"/>
</dbReference>
<feature type="domain" description="ABC transporter" evidence="5">
    <location>
        <begin position="1"/>
        <end position="225"/>
    </location>
</feature>
<reference evidence="6 7" key="1">
    <citation type="submission" date="2017-02" db="EMBL/GenBank/DDBJ databases">
        <title>Ketogulonicigenium robustum SPU B003 Genome sequencing and assembly.</title>
        <authorList>
            <person name="Li Y."/>
            <person name="Liu L."/>
            <person name="Wang C."/>
            <person name="Zhang M."/>
            <person name="Zhang T."/>
            <person name="Zhang Y."/>
        </authorList>
    </citation>
    <scope>NUCLEOTIDE SEQUENCE [LARGE SCALE GENOMIC DNA]</scope>
    <source>
        <strain evidence="6 7">SPU_B003</strain>
    </source>
</reference>
<evidence type="ECO:0000313" key="7">
    <source>
        <dbReference type="Proteomes" id="UP000242447"/>
    </source>
</evidence>
<evidence type="ECO:0000256" key="2">
    <source>
        <dbReference type="ARBA" id="ARBA00022448"/>
    </source>
</evidence>
<dbReference type="PANTHER" id="PTHR43553:SF24">
    <property type="entry name" value="ENERGY-COUPLING FACTOR TRANSPORTER ATP-BINDING PROTEIN ECFA1"/>
    <property type="match status" value="1"/>
</dbReference>
<dbReference type="InterPro" id="IPR003439">
    <property type="entry name" value="ABC_transporter-like_ATP-bd"/>
</dbReference>
<dbReference type="Gene3D" id="3.40.50.300">
    <property type="entry name" value="P-loop containing nucleotide triphosphate hydrolases"/>
    <property type="match status" value="1"/>
</dbReference>
<keyword evidence="7" id="KW-1185">Reference proteome</keyword>
<dbReference type="InterPro" id="IPR027417">
    <property type="entry name" value="P-loop_NTPase"/>
</dbReference>
<evidence type="ECO:0000313" key="6">
    <source>
        <dbReference type="EMBL" id="ARO14148.1"/>
    </source>
</evidence>
<dbReference type="CDD" id="cd03225">
    <property type="entry name" value="ABC_cobalt_CbiO_domain1"/>
    <property type="match status" value="1"/>
</dbReference>
<keyword evidence="3" id="KW-0547">Nucleotide-binding</keyword>
<gene>
    <name evidence="6" type="primary">cbiO</name>
    <name evidence="6" type="ORF">BVG79_00796</name>
</gene>
<dbReference type="Pfam" id="PF00005">
    <property type="entry name" value="ABC_tran"/>
    <property type="match status" value="1"/>
</dbReference>
<dbReference type="Proteomes" id="UP000242447">
    <property type="component" value="Chromosome"/>
</dbReference>
<keyword evidence="2" id="KW-0813">Transport</keyword>
<dbReference type="SMART" id="SM00382">
    <property type="entry name" value="AAA"/>
    <property type="match status" value="1"/>
</dbReference>